<dbReference type="AlphaFoldDB" id="A0A5B0MDP3"/>
<sequence length="55" mass="6532">MVRLVDEKCVRIRDRSVLARLQKAEGDRLPRVLGEEDLDSGEQREFEERTKLMPY</sequence>
<gene>
    <name evidence="1" type="ORF">PGTUg99_029120</name>
</gene>
<evidence type="ECO:0000313" key="2">
    <source>
        <dbReference type="Proteomes" id="UP000325313"/>
    </source>
</evidence>
<dbReference type="EMBL" id="VDEP01000473">
    <property type="protein sequence ID" value="KAA1074188.1"/>
    <property type="molecule type" value="Genomic_DNA"/>
</dbReference>
<protein>
    <submittedName>
        <fullName evidence="1">Uncharacterized protein</fullName>
    </submittedName>
</protein>
<organism evidence="1 2">
    <name type="scientific">Puccinia graminis f. sp. tritici</name>
    <dbReference type="NCBI Taxonomy" id="56615"/>
    <lineage>
        <taxon>Eukaryota</taxon>
        <taxon>Fungi</taxon>
        <taxon>Dikarya</taxon>
        <taxon>Basidiomycota</taxon>
        <taxon>Pucciniomycotina</taxon>
        <taxon>Pucciniomycetes</taxon>
        <taxon>Pucciniales</taxon>
        <taxon>Pucciniaceae</taxon>
        <taxon>Puccinia</taxon>
    </lineage>
</organism>
<name>A0A5B0MDP3_PUCGR</name>
<proteinExistence type="predicted"/>
<comment type="caution">
    <text evidence="1">The sequence shown here is derived from an EMBL/GenBank/DDBJ whole genome shotgun (WGS) entry which is preliminary data.</text>
</comment>
<dbReference type="Proteomes" id="UP000325313">
    <property type="component" value="Unassembled WGS sequence"/>
</dbReference>
<accession>A0A5B0MDP3</accession>
<reference evidence="1 2" key="1">
    <citation type="submission" date="2019-05" db="EMBL/GenBank/DDBJ databases">
        <title>Emergence of the Ug99 lineage of the wheat stem rust pathogen through somatic hybridization.</title>
        <authorList>
            <person name="Li F."/>
            <person name="Upadhyaya N.M."/>
            <person name="Sperschneider J."/>
            <person name="Matny O."/>
            <person name="Nguyen-Phuc H."/>
            <person name="Mago R."/>
            <person name="Raley C."/>
            <person name="Miller M.E."/>
            <person name="Silverstein K.A.T."/>
            <person name="Henningsen E."/>
            <person name="Hirsch C.D."/>
            <person name="Visser B."/>
            <person name="Pretorius Z.A."/>
            <person name="Steffenson B.J."/>
            <person name="Schwessinger B."/>
            <person name="Dodds P.N."/>
            <person name="Figueroa M."/>
        </authorList>
    </citation>
    <scope>NUCLEOTIDE SEQUENCE [LARGE SCALE GENOMIC DNA]</scope>
    <source>
        <strain evidence="1 2">Ug99</strain>
    </source>
</reference>
<evidence type="ECO:0000313" key="1">
    <source>
        <dbReference type="EMBL" id="KAA1074188.1"/>
    </source>
</evidence>